<keyword evidence="3" id="KW-0808">Transferase</keyword>
<evidence type="ECO:0000313" key="10">
    <source>
        <dbReference type="EMBL" id="KAA6387390.1"/>
    </source>
</evidence>
<evidence type="ECO:0000256" key="2">
    <source>
        <dbReference type="ARBA" id="ARBA00022527"/>
    </source>
</evidence>
<evidence type="ECO:0000256" key="6">
    <source>
        <dbReference type="ARBA" id="ARBA00022840"/>
    </source>
</evidence>
<dbReference type="Gene3D" id="1.10.510.10">
    <property type="entry name" value="Transferase(Phosphotransferase) domain 1"/>
    <property type="match status" value="1"/>
</dbReference>
<dbReference type="PROSITE" id="PS00108">
    <property type="entry name" value="PROTEIN_KINASE_ST"/>
    <property type="match status" value="1"/>
</dbReference>
<evidence type="ECO:0000313" key="11">
    <source>
        <dbReference type="Proteomes" id="UP000324800"/>
    </source>
</evidence>
<keyword evidence="4" id="KW-0547">Nucleotide-binding</keyword>
<reference evidence="10 11" key="1">
    <citation type="submission" date="2019-03" db="EMBL/GenBank/DDBJ databases">
        <title>Single cell metagenomics reveals metabolic interactions within the superorganism composed of flagellate Streblomastix strix and complex community of Bacteroidetes bacteria on its surface.</title>
        <authorList>
            <person name="Treitli S.C."/>
            <person name="Kolisko M."/>
            <person name="Husnik F."/>
            <person name="Keeling P."/>
            <person name="Hampl V."/>
        </authorList>
    </citation>
    <scope>NUCLEOTIDE SEQUENCE [LARGE SCALE GENOMIC DNA]</scope>
    <source>
        <strain evidence="10">ST1C</strain>
    </source>
</reference>
<gene>
    <name evidence="10" type="ORF">EZS28_017088</name>
</gene>
<feature type="domain" description="Protein kinase" evidence="9">
    <location>
        <begin position="17"/>
        <end position="247"/>
    </location>
</feature>
<keyword evidence="2" id="KW-0723">Serine/threonine-protein kinase</keyword>
<comment type="caution">
    <text evidence="10">The sequence shown here is derived from an EMBL/GenBank/DDBJ whole genome shotgun (WGS) entry which is preliminary data.</text>
</comment>
<evidence type="ECO:0000256" key="3">
    <source>
        <dbReference type="ARBA" id="ARBA00022679"/>
    </source>
</evidence>
<dbReference type="InterPro" id="IPR051131">
    <property type="entry name" value="NEK_Ser/Thr_kinase_NIMA"/>
</dbReference>
<dbReference type="GO" id="GO:0005524">
    <property type="term" value="F:ATP binding"/>
    <property type="evidence" value="ECO:0007669"/>
    <property type="project" value="UniProtKB-KW"/>
</dbReference>
<dbReference type="AlphaFoldDB" id="A0A5J4VYA7"/>
<dbReference type="PANTHER" id="PTHR44899:SF10">
    <property type="entry name" value="NIMA-RELATED KINASE 2"/>
    <property type="match status" value="1"/>
</dbReference>
<dbReference type="SMART" id="SM00220">
    <property type="entry name" value="S_TKc"/>
    <property type="match status" value="1"/>
</dbReference>
<dbReference type="InterPro" id="IPR008271">
    <property type="entry name" value="Ser/Thr_kinase_AS"/>
</dbReference>
<keyword evidence="5 10" id="KW-0418">Kinase</keyword>
<dbReference type="InterPro" id="IPR011009">
    <property type="entry name" value="Kinase-like_dom_sf"/>
</dbReference>
<dbReference type="Pfam" id="PF00069">
    <property type="entry name" value="Pkinase"/>
    <property type="match status" value="1"/>
</dbReference>
<evidence type="ECO:0000256" key="7">
    <source>
        <dbReference type="ARBA" id="ARBA00047899"/>
    </source>
</evidence>
<evidence type="ECO:0000256" key="8">
    <source>
        <dbReference type="ARBA" id="ARBA00048679"/>
    </source>
</evidence>
<protein>
    <recommendedName>
        <fullName evidence="1">non-specific serine/threonine protein kinase</fullName>
        <ecNumber evidence="1">2.7.11.1</ecNumber>
    </recommendedName>
</protein>
<dbReference type="PANTHER" id="PTHR44899">
    <property type="entry name" value="CAMK FAMILY PROTEIN KINASE"/>
    <property type="match status" value="1"/>
</dbReference>
<dbReference type="Proteomes" id="UP000324800">
    <property type="component" value="Unassembled WGS sequence"/>
</dbReference>
<dbReference type="EMBL" id="SNRW01004396">
    <property type="protein sequence ID" value="KAA6387390.1"/>
    <property type="molecule type" value="Genomic_DNA"/>
</dbReference>
<proteinExistence type="predicted"/>
<evidence type="ECO:0000256" key="1">
    <source>
        <dbReference type="ARBA" id="ARBA00012513"/>
    </source>
</evidence>
<name>A0A5J4VYA7_9EUKA</name>
<dbReference type="OrthoDB" id="541276at2759"/>
<comment type="catalytic activity">
    <reaction evidence="8">
        <text>L-seryl-[protein] + ATP = O-phospho-L-seryl-[protein] + ADP + H(+)</text>
        <dbReference type="Rhea" id="RHEA:17989"/>
        <dbReference type="Rhea" id="RHEA-COMP:9863"/>
        <dbReference type="Rhea" id="RHEA-COMP:11604"/>
        <dbReference type="ChEBI" id="CHEBI:15378"/>
        <dbReference type="ChEBI" id="CHEBI:29999"/>
        <dbReference type="ChEBI" id="CHEBI:30616"/>
        <dbReference type="ChEBI" id="CHEBI:83421"/>
        <dbReference type="ChEBI" id="CHEBI:456216"/>
        <dbReference type="EC" id="2.7.11.1"/>
    </reaction>
</comment>
<dbReference type="PROSITE" id="PS50011">
    <property type="entry name" value="PROTEIN_KINASE_DOM"/>
    <property type="match status" value="1"/>
</dbReference>
<feature type="non-terminal residue" evidence="10">
    <location>
        <position position="247"/>
    </location>
</feature>
<dbReference type="GO" id="GO:0004674">
    <property type="term" value="F:protein serine/threonine kinase activity"/>
    <property type="evidence" value="ECO:0007669"/>
    <property type="project" value="UniProtKB-KW"/>
</dbReference>
<evidence type="ECO:0000256" key="5">
    <source>
        <dbReference type="ARBA" id="ARBA00022777"/>
    </source>
</evidence>
<keyword evidence="6" id="KW-0067">ATP-binding</keyword>
<organism evidence="10 11">
    <name type="scientific">Streblomastix strix</name>
    <dbReference type="NCBI Taxonomy" id="222440"/>
    <lineage>
        <taxon>Eukaryota</taxon>
        <taxon>Metamonada</taxon>
        <taxon>Preaxostyla</taxon>
        <taxon>Oxymonadida</taxon>
        <taxon>Streblomastigidae</taxon>
        <taxon>Streblomastix</taxon>
    </lineage>
</organism>
<evidence type="ECO:0000256" key="4">
    <source>
        <dbReference type="ARBA" id="ARBA00022741"/>
    </source>
</evidence>
<dbReference type="SUPFAM" id="SSF56112">
    <property type="entry name" value="Protein kinase-like (PK-like)"/>
    <property type="match status" value="1"/>
</dbReference>
<evidence type="ECO:0000259" key="9">
    <source>
        <dbReference type="PROSITE" id="PS50011"/>
    </source>
</evidence>
<dbReference type="InterPro" id="IPR000719">
    <property type="entry name" value="Prot_kinase_dom"/>
</dbReference>
<dbReference type="PIRSF" id="PIRSF000654">
    <property type="entry name" value="Integrin-linked_kinase"/>
    <property type="match status" value="1"/>
</dbReference>
<sequence>MSLSQQQQLRLHKYEDYDILEDLSTGAFGRVLKVQLKTKEQSPKIMKCLRYMKEKDKKAADEEVAMLQMAGSQYTVQFIEKFIHEIDLCIIMEYYEGGNLRDLITKIKTQPVKERINKCFNIFFYILMGLNHLHSMKIVHRDLKPENIFLDKYGNAKTGDFGLAQRMSSRSQVYSAGTLNYQPPEAHTQNIMTEKSDIWALSVIIIELLTGVHPYEDRTMDQTVQNIKSGKFKPIPDYIKGELKEMI</sequence>
<accession>A0A5J4VYA7</accession>
<dbReference type="EC" id="2.7.11.1" evidence="1"/>
<comment type="catalytic activity">
    <reaction evidence="7">
        <text>L-threonyl-[protein] + ATP = O-phospho-L-threonyl-[protein] + ADP + H(+)</text>
        <dbReference type="Rhea" id="RHEA:46608"/>
        <dbReference type="Rhea" id="RHEA-COMP:11060"/>
        <dbReference type="Rhea" id="RHEA-COMP:11605"/>
        <dbReference type="ChEBI" id="CHEBI:15378"/>
        <dbReference type="ChEBI" id="CHEBI:30013"/>
        <dbReference type="ChEBI" id="CHEBI:30616"/>
        <dbReference type="ChEBI" id="CHEBI:61977"/>
        <dbReference type="ChEBI" id="CHEBI:456216"/>
        <dbReference type="EC" id="2.7.11.1"/>
    </reaction>
</comment>